<evidence type="ECO:0000256" key="1">
    <source>
        <dbReference type="ARBA" id="ARBA00004236"/>
    </source>
</evidence>
<organism evidence="7 8">
    <name type="scientific">Mycolicibacterium arenosum</name>
    <dbReference type="NCBI Taxonomy" id="2952157"/>
    <lineage>
        <taxon>Bacteria</taxon>
        <taxon>Bacillati</taxon>
        <taxon>Actinomycetota</taxon>
        <taxon>Actinomycetes</taxon>
        <taxon>Mycobacteriales</taxon>
        <taxon>Mycobacteriaceae</taxon>
        <taxon>Mycolicibacterium</taxon>
    </lineage>
</organism>
<sequence>MSRTLKSNWMILVAVVVVAIAGFAVYRLNGIFGSEDVVSTPDNSANDTKPFNPKRVLLEVWGPPGATASISYLDINAQPQHAVDAALPWTYDVTTTQPTVFVNVQAQGDGDSLSCRITIDDAVKDERTVNQLNAYTFCLDKSG</sequence>
<comment type="subcellular location">
    <subcellularLocation>
        <location evidence="1">Cell membrane</location>
    </subcellularLocation>
</comment>
<dbReference type="EMBL" id="JANDBD010000002">
    <property type="protein sequence ID" value="MCP9271434.1"/>
    <property type="molecule type" value="Genomic_DNA"/>
</dbReference>
<keyword evidence="8" id="KW-1185">Reference proteome</keyword>
<comment type="caution">
    <text evidence="7">The sequence shown here is derived from an EMBL/GenBank/DDBJ whole genome shotgun (WGS) entry which is preliminary data.</text>
</comment>
<evidence type="ECO:0000256" key="6">
    <source>
        <dbReference type="ARBA" id="ARBA00023136"/>
    </source>
</evidence>
<evidence type="ECO:0000313" key="7">
    <source>
        <dbReference type="EMBL" id="MCP9271434.1"/>
    </source>
</evidence>
<evidence type="ECO:0000256" key="5">
    <source>
        <dbReference type="ARBA" id="ARBA00022989"/>
    </source>
</evidence>
<protein>
    <submittedName>
        <fullName evidence="7">MmpS family protein</fullName>
    </submittedName>
</protein>
<accession>A0ABT1LX05</accession>
<keyword evidence="5" id="KW-1133">Transmembrane helix</keyword>
<name>A0ABT1LX05_9MYCO</name>
<dbReference type="Pfam" id="PF05423">
    <property type="entry name" value="Mycobact_memb"/>
    <property type="match status" value="1"/>
</dbReference>
<dbReference type="InterPro" id="IPR008693">
    <property type="entry name" value="MmpS"/>
</dbReference>
<keyword evidence="6" id="KW-0472">Membrane</keyword>
<dbReference type="Gene3D" id="2.60.40.2880">
    <property type="entry name" value="MmpS1-5, C-terminal soluble domain"/>
    <property type="match status" value="1"/>
</dbReference>
<proteinExistence type="inferred from homology"/>
<keyword evidence="3" id="KW-1003">Cell membrane</keyword>
<evidence type="ECO:0000313" key="8">
    <source>
        <dbReference type="Proteomes" id="UP001651690"/>
    </source>
</evidence>
<evidence type="ECO:0000256" key="2">
    <source>
        <dbReference type="ARBA" id="ARBA00007531"/>
    </source>
</evidence>
<dbReference type="Proteomes" id="UP001651690">
    <property type="component" value="Unassembled WGS sequence"/>
</dbReference>
<comment type="similarity">
    <text evidence="2">Belongs to the MmpS family.</text>
</comment>
<gene>
    <name evidence="7" type="ORF">NM203_04450</name>
</gene>
<evidence type="ECO:0000256" key="3">
    <source>
        <dbReference type="ARBA" id="ARBA00022475"/>
    </source>
</evidence>
<dbReference type="InterPro" id="IPR038468">
    <property type="entry name" value="MmpS_C"/>
</dbReference>
<reference evidence="7 8" key="1">
    <citation type="submission" date="2022-06" db="EMBL/GenBank/DDBJ databases">
        <title>Mycolicibacterium sp. CAU 1645 isolated from seawater.</title>
        <authorList>
            <person name="Kim W."/>
        </authorList>
    </citation>
    <scope>NUCLEOTIDE SEQUENCE [LARGE SCALE GENOMIC DNA]</scope>
    <source>
        <strain evidence="7 8">CAU 1645</strain>
    </source>
</reference>
<evidence type="ECO:0000256" key="4">
    <source>
        <dbReference type="ARBA" id="ARBA00022692"/>
    </source>
</evidence>
<keyword evidence="4" id="KW-0812">Transmembrane</keyword>